<keyword evidence="2" id="KW-1185">Reference proteome</keyword>
<comment type="caution">
    <text evidence="1">The sequence shown here is derived from an EMBL/GenBank/DDBJ whole genome shotgun (WGS) entry which is preliminary data.</text>
</comment>
<protein>
    <submittedName>
        <fullName evidence="1">Uncharacterized protein</fullName>
    </submittedName>
</protein>
<dbReference type="OrthoDB" id="4827602at2"/>
<accession>A0A2A9CY32</accession>
<organism evidence="1 2">
    <name type="scientific">Serinibacter salmoneus</name>
    <dbReference type="NCBI Taxonomy" id="556530"/>
    <lineage>
        <taxon>Bacteria</taxon>
        <taxon>Bacillati</taxon>
        <taxon>Actinomycetota</taxon>
        <taxon>Actinomycetes</taxon>
        <taxon>Micrococcales</taxon>
        <taxon>Beutenbergiaceae</taxon>
        <taxon>Serinibacter</taxon>
    </lineage>
</organism>
<evidence type="ECO:0000313" key="1">
    <source>
        <dbReference type="EMBL" id="PFG18582.1"/>
    </source>
</evidence>
<sequence length="229" mass="23962">MTLPIMPTGSAGAAPSLGVLLCEAEPSAVVETLGSFGFTGWVSPRVGRWCVAVPEHPLGHVAAKRRDLLATGAATGAALGAPAIAVAIRREELMYLTAHDGEAALVDYVSDAQLARPGDEFAYGPEGAHGGEALARLSGLPEAGGEAAAILSEEYGESESESERLVRLARLLDWPTWLVAVNGLAKRRMSIGPEPKEFVRLRAGRTGIGGMALNRVIKVARRSDLTADD</sequence>
<reference evidence="1 2" key="1">
    <citation type="submission" date="2017-10" db="EMBL/GenBank/DDBJ databases">
        <title>Sequencing the genomes of 1000 actinobacteria strains.</title>
        <authorList>
            <person name="Klenk H.-P."/>
        </authorList>
    </citation>
    <scope>NUCLEOTIDE SEQUENCE [LARGE SCALE GENOMIC DNA]</scope>
    <source>
        <strain evidence="1 2">DSM 21801</strain>
    </source>
</reference>
<name>A0A2A9CY32_9MICO</name>
<gene>
    <name evidence="1" type="ORF">ATL40_0122</name>
</gene>
<evidence type="ECO:0000313" key="2">
    <source>
        <dbReference type="Proteomes" id="UP000224915"/>
    </source>
</evidence>
<dbReference type="Proteomes" id="UP000224915">
    <property type="component" value="Unassembled WGS sequence"/>
</dbReference>
<dbReference type="EMBL" id="PDJD01000001">
    <property type="protein sequence ID" value="PFG18582.1"/>
    <property type="molecule type" value="Genomic_DNA"/>
</dbReference>
<proteinExistence type="predicted"/>
<dbReference type="RefSeq" id="WP_098467839.1">
    <property type="nucleotide sequence ID" value="NZ_PDJD01000001.1"/>
</dbReference>
<dbReference type="AlphaFoldDB" id="A0A2A9CY32"/>